<dbReference type="InterPro" id="IPR011047">
    <property type="entry name" value="Quinoprotein_ADH-like_sf"/>
</dbReference>
<protein>
    <submittedName>
        <fullName evidence="3">PQQ-binding-like beta-propeller repeat protein</fullName>
    </submittedName>
</protein>
<evidence type="ECO:0000256" key="1">
    <source>
        <dbReference type="SAM" id="SignalP"/>
    </source>
</evidence>
<dbReference type="Gene3D" id="2.130.10.10">
    <property type="entry name" value="YVTN repeat-like/Quinoprotein amine dehydrogenase"/>
    <property type="match status" value="1"/>
</dbReference>
<dbReference type="AlphaFoldDB" id="A0A975S278"/>
<dbReference type="InterPro" id="IPR002372">
    <property type="entry name" value="PQQ_rpt_dom"/>
</dbReference>
<evidence type="ECO:0000259" key="2">
    <source>
        <dbReference type="Pfam" id="PF13360"/>
    </source>
</evidence>
<feature type="chain" id="PRO_5036810759" evidence="1">
    <location>
        <begin position="22"/>
        <end position="451"/>
    </location>
</feature>
<name>A0A975S278_9RHOB</name>
<reference evidence="3" key="1">
    <citation type="submission" date="2021-06" db="EMBL/GenBank/DDBJ databases">
        <title>Direct submission.</title>
        <authorList>
            <person name="Lee C.-S."/>
            <person name="Jin L."/>
        </authorList>
    </citation>
    <scope>NUCLEOTIDE SEQUENCE</scope>
    <source>
        <strain evidence="3">Con5</strain>
    </source>
</reference>
<dbReference type="PANTHER" id="PTHR34512">
    <property type="entry name" value="CELL SURFACE PROTEIN"/>
    <property type="match status" value="1"/>
</dbReference>
<dbReference type="InterPro" id="IPR015943">
    <property type="entry name" value="WD40/YVTN_repeat-like_dom_sf"/>
</dbReference>
<accession>A0A975S278</accession>
<dbReference type="SUPFAM" id="SSF50998">
    <property type="entry name" value="Quinoprotein alcohol dehydrogenase-like"/>
    <property type="match status" value="1"/>
</dbReference>
<dbReference type="KEGG" id="gfu:KM031_02645"/>
<gene>
    <name evidence="3" type="ORF">KM031_02645</name>
</gene>
<dbReference type="PANTHER" id="PTHR34512:SF30">
    <property type="entry name" value="OUTER MEMBRANE PROTEIN ASSEMBLY FACTOR BAMB"/>
    <property type="match status" value="1"/>
</dbReference>
<evidence type="ECO:0000313" key="3">
    <source>
        <dbReference type="EMBL" id="QWK90830.1"/>
    </source>
</evidence>
<dbReference type="InterPro" id="IPR018391">
    <property type="entry name" value="PQQ_b-propeller_rpt"/>
</dbReference>
<keyword evidence="4" id="KW-1185">Reference proteome</keyword>
<dbReference type="SMART" id="SM00564">
    <property type="entry name" value="PQQ"/>
    <property type="match status" value="5"/>
</dbReference>
<organism evidence="3 4">
    <name type="scientific">Gemmobacter fulvus</name>
    <dbReference type="NCBI Taxonomy" id="2840474"/>
    <lineage>
        <taxon>Bacteria</taxon>
        <taxon>Pseudomonadati</taxon>
        <taxon>Pseudomonadota</taxon>
        <taxon>Alphaproteobacteria</taxon>
        <taxon>Rhodobacterales</taxon>
        <taxon>Paracoccaceae</taxon>
        <taxon>Gemmobacter</taxon>
    </lineage>
</organism>
<sequence length="451" mass="45964">MPSVTLLKSAVSSLALFSLLAACEKEVILPGERFNARAPLEDSLPTEARPAPVDSTGKIANVSVPIALPAAQANAEWSHRAGNIRHMPPHGSLSAAPQRIWSAPIGTGNSRRNRISAAPVVGEGRIYTLDARVGLHATALNGTPLWGTDLTPAGDRASEISGGGLAYGAGRVFVATAYGELIAVEPASGKVLWRQTLGAAVAGAPAVEGNTVYVVGRDSSAWAVDVADGKVRWQMPGTQGVPGMVGSSAPAVTETSVLLPLVSGQLVSVLKTGGIQTWAADIVGQRLGRGYGNITDITGDPVVAGGLIYVGNASGRTYALSSSSGEPVWTAPEGAMGPLLPVGNSVFLVNDEARLVRLDAATGAALWSVPMPYFDTAKVNKRKAITAHYGPVLAGGRIAVASGDGLLRFFSPTDGTLTATAQIPGGAAAQPALAGGMLLVVGGDGQLHAFR</sequence>
<proteinExistence type="predicted"/>
<keyword evidence="1" id="KW-0732">Signal</keyword>
<dbReference type="EMBL" id="CP076361">
    <property type="protein sequence ID" value="QWK90830.1"/>
    <property type="molecule type" value="Genomic_DNA"/>
</dbReference>
<evidence type="ECO:0000313" key="4">
    <source>
        <dbReference type="Proteomes" id="UP000679352"/>
    </source>
</evidence>
<dbReference type="Proteomes" id="UP000679352">
    <property type="component" value="Chromosome"/>
</dbReference>
<feature type="signal peptide" evidence="1">
    <location>
        <begin position="1"/>
        <end position="21"/>
    </location>
</feature>
<feature type="domain" description="Pyrrolo-quinoline quinone repeat" evidence="2">
    <location>
        <begin position="139"/>
        <end position="368"/>
    </location>
</feature>
<dbReference type="Pfam" id="PF13360">
    <property type="entry name" value="PQQ_2"/>
    <property type="match status" value="1"/>
</dbReference>